<dbReference type="SUPFAM" id="SSF55781">
    <property type="entry name" value="GAF domain-like"/>
    <property type="match status" value="2"/>
</dbReference>
<dbReference type="GO" id="GO:0007234">
    <property type="term" value="P:osmosensory signaling via phosphorelay pathway"/>
    <property type="evidence" value="ECO:0007669"/>
    <property type="project" value="TreeGrafter"/>
</dbReference>
<dbReference type="GO" id="GO:0000155">
    <property type="term" value="F:phosphorelay sensor kinase activity"/>
    <property type="evidence" value="ECO:0007669"/>
    <property type="project" value="InterPro"/>
</dbReference>
<keyword evidence="4" id="KW-0600">Photoreceptor protein</keyword>
<evidence type="ECO:0000256" key="5">
    <source>
        <dbReference type="ARBA" id="ARBA00022553"/>
    </source>
</evidence>
<keyword evidence="7" id="KW-0808">Transferase</keyword>
<dbReference type="AlphaFoldDB" id="A0A1W2E029"/>
<dbReference type="SMART" id="SM00388">
    <property type="entry name" value="HisKA"/>
    <property type="match status" value="1"/>
</dbReference>
<comment type="similarity">
    <text evidence="2">In the N-terminal section; belongs to the phytochrome family.</text>
</comment>
<evidence type="ECO:0000256" key="2">
    <source>
        <dbReference type="ARBA" id="ARBA00006402"/>
    </source>
</evidence>
<evidence type="ECO:0000256" key="8">
    <source>
        <dbReference type="ARBA" id="ARBA00022777"/>
    </source>
</evidence>
<keyword evidence="6" id="KW-0716">Sensory transduction</keyword>
<dbReference type="InterPro" id="IPR043150">
    <property type="entry name" value="Phytochrome_PHY_sf"/>
</dbReference>
<dbReference type="GO" id="GO:0009881">
    <property type="term" value="F:photoreceptor activity"/>
    <property type="evidence" value="ECO:0007669"/>
    <property type="project" value="UniProtKB-KW"/>
</dbReference>
<dbReference type="InterPro" id="IPR036097">
    <property type="entry name" value="HisK_dim/P_sf"/>
</dbReference>
<dbReference type="CDD" id="cd00082">
    <property type="entry name" value="HisKA"/>
    <property type="match status" value="1"/>
</dbReference>
<feature type="domain" description="Histidine kinase" evidence="12">
    <location>
        <begin position="537"/>
        <end position="751"/>
    </location>
</feature>
<dbReference type="Pfam" id="PF02518">
    <property type="entry name" value="HATPase_c"/>
    <property type="match status" value="1"/>
</dbReference>
<dbReference type="Gene3D" id="3.30.450.20">
    <property type="entry name" value="PAS domain"/>
    <property type="match status" value="1"/>
</dbReference>
<dbReference type="SUPFAM" id="SSF47384">
    <property type="entry name" value="Homodimeric domain of signal transducing histidine kinase"/>
    <property type="match status" value="1"/>
</dbReference>
<dbReference type="PANTHER" id="PTHR42878">
    <property type="entry name" value="TWO-COMPONENT HISTIDINE KINASE"/>
    <property type="match status" value="1"/>
</dbReference>
<sequence>MMDDEGRPFGTSPASGDLDACAREPIHVPGHIQPHGLLLVIEPDSRAVLQASDNLAGFGLSVDGAIPGAGLKEVVGGDAATEIESALNAFSAGEGPTLLGPVTIHDRVFDLVVHQVGDRLILELEVETADSPRGSLDGLYPHIQAFVGSLPALSDEESLGSAAAAKIRELTGFDRVLVYRFDEDWNGTVVAEARGERLPSYLDLRFPASDIPAQARELYRLNRLRLIPDADYVPVPVHPERDPATGALLDLSLSVLRSVSPVHVQYMKNMGTPASMSVSILDEGRLWGLISCHHGEPRRVPAHVRTACDFVGQILAMQIGAKARSQMTSERVKRHEIEARLLSAMSEASSFEEGLAAMPDELLALTDAAGAAIVSDGQAWLLGRTPDEADVLAIGDWLFAHHPAEGVYSTPSLGRESAPFEGLASTAAGLAAIAISQVRPSFVIWFRPEVIETVRWGGDPRKPQEPSEGRLDPRTSFEMWKETVRGRSEPWSRPQIEAAGSLRNAIVGIVMRKAEEMAALTEELKRSNKELEAFSYSISHDLRAPFRHIVGFAELLKEMDPVAEDSRASRYVDTVIESAHSAGRLVDDLLAFSQMGRTKLTPIRLDMNKLVDEVMRMLRPDWEGRGIEWEISSLPRACGDPSFMRSVWQNLIANSIKYTRGTDPSRIVIEGEERDDTCVYVIRDDGVGFDMAYVDKLFGVFQRLHRIEDYEGSGIGLANIRRIVERHGGKVWAEGEVGKGAIFSFSLPKRSEGDTCQN</sequence>
<dbReference type="GO" id="GO:0030295">
    <property type="term" value="F:protein kinase activator activity"/>
    <property type="evidence" value="ECO:0007669"/>
    <property type="project" value="TreeGrafter"/>
</dbReference>
<gene>
    <name evidence="13" type="ORF">SAMN06297251_11937</name>
</gene>
<dbReference type="GO" id="GO:0009584">
    <property type="term" value="P:detection of visible light"/>
    <property type="evidence" value="ECO:0007669"/>
    <property type="project" value="InterPro"/>
</dbReference>
<accession>A0A1W2E029</accession>
<keyword evidence="14" id="KW-1185">Reference proteome</keyword>
<dbReference type="PROSITE" id="PS50046">
    <property type="entry name" value="PHYTOCHROME_2"/>
    <property type="match status" value="1"/>
</dbReference>
<dbReference type="InterPro" id="IPR013515">
    <property type="entry name" value="Phytochrome_cen-reg"/>
</dbReference>
<dbReference type="Pfam" id="PF00512">
    <property type="entry name" value="HisKA"/>
    <property type="match status" value="1"/>
</dbReference>
<dbReference type="PANTHER" id="PTHR42878:SF15">
    <property type="entry name" value="BACTERIOPHYTOCHROME"/>
    <property type="match status" value="1"/>
</dbReference>
<dbReference type="Proteomes" id="UP000192656">
    <property type="component" value="Unassembled WGS sequence"/>
</dbReference>
<keyword evidence="8 13" id="KW-0418">Kinase</keyword>
<dbReference type="SUPFAM" id="SSF55785">
    <property type="entry name" value="PYP-like sensor domain (PAS domain)"/>
    <property type="match status" value="1"/>
</dbReference>
<dbReference type="EC" id="2.7.13.3" evidence="3"/>
<proteinExistence type="inferred from homology"/>
<keyword evidence="5" id="KW-0597">Phosphoprotein</keyword>
<dbReference type="SMART" id="SM00387">
    <property type="entry name" value="HATPase_c"/>
    <property type="match status" value="1"/>
</dbReference>
<dbReference type="InterPro" id="IPR029016">
    <property type="entry name" value="GAF-like_dom_sf"/>
</dbReference>
<evidence type="ECO:0000259" key="12">
    <source>
        <dbReference type="PROSITE" id="PS50109"/>
    </source>
</evidence>
<dbReference type="FunFam" id="3.30.565.10:FF:000006">
    <property type="entry name" value="Sensor histidine kinase WalK"/>
    <property type="match status" value="1"/>
</dbReference>
<dbReference type="InterPro" id="IPR003594">
    <property type="entry name" value="HATPase_dom"/>
</dbReference>
<dbReference type="InterPro" id="IPR016132">
    <property type="entry name" value="Phyto_chromo_attachment"/>
</dbReference>
<protein>
    <recommendedName>
        <fullName evidence="3">histidine kinase</fullName>
        <ecNumber evidence="3">2.7.13.3</ecNumber>
    </recommendedName>
</protein>
<evidence type="ECO:0000256" key="9">
    <source>
        <dbReference type="ARBA" id="ARBA00022991"/>
    </source>
</evidence>
<dbReference type="GO" id="GO:0000156">
    <property type="term" value="F:phosphorelay response regulator activity"/>
    <property type="evidence" value="ECO:0007669"/>
    <property type="project" value="TreeGrafter"/>
</dbReference>
<dbReference type="GO" id="GO:0006355">
    <property type="term" value="P:regulation of DNA-templated transcription"/>
    <property type="evidence" value="ECO:0007669"/>
    <property type="project" value="InterPro"/>
</dbReference>
<dbReference type="EMBL" id="FWXR01000019">
    <property type="protein sequence ID" value="SMD02732.1"/>
    <property type="molecule type" value="Genomic_DNA"/>
</dbReference>
<organism evidence="13 14">
    <name type="scientific">Fulvimarina manganoxydans</name>
    <dbReference type="NCBI Taxonomy" id="937218"/>
    <lineage>
        <taxon>Bacteria</taxon>
        <taxon>Pseudomonadati</taxon>
        <taxon>Pseudomonadota</taxon>
        <taxon>Alphaproteobacteria</taxon>
        <taxon>Hyphomicrobiales</taxon>
        <taxon>Aurantimonadaceae</taxon>
        <taxon>Fulvimarina</taxon>
    </lineage>
</organism>
<evidence type="ECO:0000256" key="3">
    <source>
        <dbReference type="ARBA" id="ARBA00012438"/>
    </source>
</evidence>
<dbReference type="InterPro" id="IPR050351">
    <property type="entry name" value="BphY/WalK/GraS-like"/>
</dbReference>
<dbReference type="Pfam" id="PF00360">
    <property type="entry name" value="PHY"/>
    <property type="match status" value="1"/>
</dbReference>
<evidence type="ECO:0000256" key="10">
    <source>
        <dbReference type="ARBA" id="ARBA00023170"/>
    </source>
</evidence>
<dbReference type="InterPro" id="IPR001294">
    <property type="entry name" value="Phytochrome"/>
</dbReference>
<evidence type="ECO:0000259" key="11">
    <source>
        <dbReference type="PROSITE" id="PS50046"/>
    </source>
</evidence>
<dbReference type="Pfam" id="PF08446">
    <property type="entry name" value="PAS_2"/>
    <property type="match status" value="1"/>
</dbReference>
<dbReference type="PROSITE" id="PS50109">
    <property type="entry name" value="HIS_KIN"/>
    <property type="match status" value="1"/>
</dbReference>
<dbReference type="Gene3D" id="3.30.450.40">
    <property type="match status" value="1"/>
</dbReference>
<evidence type="ECO:0000256" key="1">
    <source>
        <dbReference type="ARBA" id="ARBA00000085"/>
    </source>
</evidence>
<dbReference type="InterPro" id="IPR013654">
    <property type="entry name" value="PAS_2"/>
</dbReference>
<dbReference type="RefSeq" id="WP_244557012.1">
    <property type="nucleotide sequence ID" value="NZ_FWXR01000019.1"/>
</dbReference>
<name>A0A1W2E029_9HYPH</name>
<evidence type="ECO:0000313" key="13">
    <source>
        <dbReference type="EMBL" id="SMD02732.1"/>
    </source>
</evidence>
<dbReference type="Gene3D" id="3.30.450.270">
    <property type="match status" value="1"/>
</dbReference>
<dbReference type="Gene3D" id="1.10.287.130">
    <property type="match status" value="1"/>
</dbReference>
<dbReference type="SUPFAM" id="SSF55874">
    <property type="entry name" value="ATPase domain of HSP90 chaperone/DNA topoisomerase II/histidine kinase"/>
    <property type="match status" value="1"/>
</dbReference>
<dbReference type="PRINTS" id="PR01033">
    <property type="entry name" value="PHYTOCHROME"/>
</dbReference>
<dbReference type="InterPro" id="IPR036890">
    <property type="entry name" value="HATPase_C_sf"/>
</dbReference>
<dbReference type="Gene3D" id="3.30.565.10">
    <property type="entry name" value="Histidine kinase-like ATPase, C-terminal domain"/>
    <property type="match status" value="1"/>
</dbReference>
<dbReference type="InterPro" id="IPR003661">
    <property type="entry name" value="HisK_dim/P_dom"/>
</dbReference>
<dbReference type="InterPro" id="IPR035965">
    <property type="entry name" value="PAS-like_dom_sf"/>
</dbReference>
<dbReference type="STRING" id="937218.SAMN06297251_11937"/>
<evidence type="ECO:0000256" key="4">
    <source>
        <dbReference type="ARBA" id="ARBA00022543"/>
    </source>
</evidence>
<reference evidence="13 14" key="1">
    <citation type="submission" date="2017-04" db="EMBL/GenBank/DDBJ databases">
        <authorList>
            <person name="Afonso C.L."/>
            <person name="Miller P.J."/>
            <person name="Scott M.A."/>
            <person name="Spackman E."/>
            <person name="Goraichik I."/>
            <person name="Dimitrov K.M."/>
            <person name="Suarez D.L."/>
            <person name="Swayne D.E."/>
        </authorList>
    </citation>
    <scope>NUCLEOTIDE SEQUENCE [LARGE SCALE GENOMIC DNA]</scope>
    <source>
        <strain evidence="13 14">CGMCC 1.10972</strain>
    </source>
</reference>
<dbReference type="InterPro" id="IPR003018">
    <property type="entry name" value="GAF"/>
</dbReference>
<keyword evidence="10" id="KW-0675">Receptor</keyword>
<evidence type="ECO:0000256" key="6">
    <source>
        <dbReference type="ARBA" id="ARBA00022606"/>
    </source>
</evidence>
<dbReference type="SMART" id="SM00065">
    <property type="entry name" value="GAF"/>
    <property type="match status" value="1"/>
</dbReference>
<evidence type="ECO:0000256" key="7">
    <source>
        <dbReference type="ARBA" id="ARBA00022679"/>
    </source>
</evidence>
<keyword evidence="9" id="KW-0157">Chromophore</keyword>
<dbReference type="Pfam" id="PF01590">
    <property type="entry name" value="GAF"/>
    <property type="match status" value="1"/>
</dbReference>
<dbReference type="InterPro" id="IPR005467">
    <property type="entry name" value="His_kinase_dom"/>
</dbReference>
<evidence type="ECO:0000313" key="14">
    <source>
        <dbReference type="Proteomes" id="UP000192656"/>
    </source>
</evidence>
<feature type="domain" description="Phytochrome chromophore attachment site" evidence="11">
    <location>
        <begin position="155"/>
        <end position="313"/>
    </location>
</feature>
<comment type="catalytic activity">
    <reaction evidence="1">
        <text>ATP + protein L-histidine = ADP + protein N-phospho-L-histidine.</text>
        <dbReference type="EC" id="2.7.13.3"/>
    </reaction>
</comment>